<organism evidence="3 4">
    <name type="scientific">Dyella jejuensis</name>
    <dbReference type="NCBI Taxonomy" id="1432009"/>
    <lineage>
        <taxon>Bacteria</taxon>
        <taxon>Pseudomonadati</taxon>
        <taxon>Pseudomonadota</taxon>
        <taxon>Gammaproteobacteria</taxon>
        <taxon>Lysobacterales</taxon>
        <taxon>Rhodanobacteraceae</taxon>
        <taxon>Dyella</taxon>
    </lineage>
</organism>
<evidence type="ECO:0000313" key="3">
    <source>
        <dbReference type="EMBL" id="MFK2900888.1"/>
    </source>
</evidence>
<accession>A0ABW8JIH0</accession>
<dbReference type="RefSeq" id="WP_404547404.1">
    <property type="nucleotide sequence ID" value="NZ_JADIKJ010000012.1"/>
</dbReference>
<evidence type="ECO:0000256" key="2">
    <source>
        <dbReference type="SAM" id="SignalP"/>
    </source>
</evidence>
<feature type="chain" id="PRO_5045223666" evidence="2">
    <location>
        <begin position="20"/>
        <end position="199"/>
    </location>
</feature>
<evidence type="ECO:0000313" key="4">
    <source>
        <dbReference type="Proteomes" id="UP001620461"/>
    </source>
</evidence>
<comment type="caution">
    <text evidence="3">The sequence shown here is derived from an EMBL/GenBank/DDBJ whole genome shotgun (WGS) entry which is preliminary data.</text>
</comment>
<sequence length="199" mass="20772">MRIWTLLLLLLWPLRAAWAQGDIHRCMGANGIPVFTDRVCSDVNATPVMPAPTSSAAQVAADLAQPPAVLCAADLAQLKQAIIDAFAVRKPNRLAGLVLWDGDAKAGVVTDIRLFSRLMAQPLIDVKAVSSSAPASSSSASGDDDADSSELSPSAASTSTAGGEAVLVQTESDDGSGATQTTRFDVVHHAGCLWLHPQW</sequence>
<keyword evidence="4" id="KW-1185">Reference proteome</keyword>
<feature type="compositionally biased region" description="Low complexity" evidence="1">
    <location>
        <begin position="149"/>
        <end position="163"/>
    </location>
</feature>
<gene>
    <name evidence="3" type="ORF">ISP15_11130</name>
</gene>
<feature type="signal peptide" evidence="2">
    <location>
        <begin position="1"/>
        <end position="19"/>
    </location>
</feature>
<dbReference type="EMBL" id="JADIKJ010000012">
    <property type="protein sequence ID" value="MFK2900888.1"/>
    <property type="molecule type" value="Genomic_DNA"/>
</dbReference>
<proteinExistence type="predicted"/>
<keyword evidence="2" id="KW-0732">Signal</keyword>
<protein>
    <submittedName>
        <fullName evidence="3">DUF4124 domain-containing protein</fullName>
    </submittedName>
</protein>
<reference evidence="3 4" key="1">
    <citation type="submission" date="2020-10" db="EMBL/GenBank/DDBJ databases">
        <title>Phylogeny of dyella-like bacteria.</title>
        <authorList>
            <person name="Fu J."/>
        </authorList>
    </citation>
    <scope>NUCLEOTIDE SEQUENCE [LARGE SCALE GENOMIC DNA]</scope>
    <source>
        <strain evidence="3 4">JP1</strain>
    </source>
</reference>
<name>A0ABW8JIH0_9GAMM</name>
<evidence type="ECO:0000256" key="1">
    <source>
        <dbReference type="SAM" id="MobiDB-lite"/>
    </source>
</evidence>
<feature type="region of interest" description="Disordered" evidence="1">
    <location>
        <begin position="133"/>
        <end position="163"/>
    </location>
</feature>
<dbReference type="Proteomes" id="UP001620461">
    <property type="component" value="Unassembled WGS sequence"/>
</dbReference>